<evidence type="ECO:0000313" key="2">
    <source>
        <dbReference type="EMBL" id="UTQ50561.1"/>
    </source>
</evidence>
<evidence type="ECO:0000256" key="1">
    <source>
        <dbReference type="SAM" id="MobiDB-lite"/>
    </source>
</evidence>
<reference evidence="2" key="1">
    <citation type="journal article" date="2022" name="bioRxiv">
        <title>In-depth study of tomato and weed viromes reveals undiscovered plant virus diversity in an agroecosystem.</title>
        <authorList>
            <person name="Rivarez M.P.S."/>
            <person name="Pecman A."/>
            <person name="Bacnik K."/>
            <person name="Maksimovic Carvalho Ferreira O."/>
            <person name="Vucurovic A."/>
            <person name="Seljak G."/>
            <person name="Mehle N."/>
            <person name="Gutierrez-Aguirre I."/>
            <person name="Ravnikar M."/>
            <person name="Kutnjak D."/>
        </authorList>
    </citation>
    <scope>NUCLEOTIDE SEQUENCE</scope>
    <source>
        <strain evidence="2">SKO20SW</strain>
    </source>
</reference>
<organism evidence="2 3">
    <name type="scientific">Picris betanucleorhabdovirus 1</name>
    <dbReference type="NCBI Taxonomy" id="2950849"/>
    <lineage>
        <taxon>Viruses</taxon>
        <taxon>Riboviria</taxon>
        <taxon>Orthornavirae</taxon>
        <taxon>Negarnaviricota</taxon>
        <taxon>Haploviricotina</taxon>
        <taxon>Monjiviricetes</taxon>
        <taxon>Mononegavirales</taxon>
        <taxon>Rhabdoviridae</taxon>
        <taxon>Betarhabdovirinae</taxon>
        <taxon>Betanucleorhabdovirus</taxon>
    </lineage>
</organism>
<evidence type="ECO:0000313" key="3">
    <source>
        <dbReference type="Proteomes" id="UP001255976"/>
    </source>
</evidence>
<dbReference type="EMBL" id="OL472117">
    <property type="protein sequence ID" value="UTQ50561.1"/>
    <property type="molecule type" value="Viral_cRNA"/>
</dbReference>
<protein>
    <submittedName>
        <fullName evidence="2">Phosphoprotein</fullName>
    </submittedName>
</protein>
<accession>A0AAE9SK23</accession>
<sequence length="372" mass="42072">MNIHPAFSGISKDASKSEVMTGEIHDAMYKSGVADEAQQEILGISQVWSKELKSRHIILPDEILVSIATYNYRLLKEVPELDGAHLLDIIVDIYQYVAKSNVAPAQLSRKMDDTLDNVNDKLNKMELLVEKLLTSSERQFLKPSSKTKKDKNLSSKSGKSQDRPKIVIHTMQQEGSLPLSPTYPPQEIAMVENQIGSSNMTKHKYEDDIPKENEEEEGYMMVDNPSQEDKEKKEDEQIIDYSGVDPKSKHARELRTRFEQYYSCAAYNELSPDMKHDVIKYFAENILMMGDNWSKDPEISHMIEVLTNKDTVLACIEAAEKGDIPLNMIHQAQFEICSAVETCGAVFCKAICKVESKGGIPYLTVIKRKDTT</sequence>
<feature type="region of interest" description="Disordered" evidence="1">
    <location>
        <begin position="139"/>
        <end position="165"/>
    </location>
</feature>
<keyword evidence="3" id="KW-1185">Reference proteome</keyword>
<name>A0AAE9SK23_9RHAB</name>
<proteinExistence type="predicted"/>
<dbReference type="Proteomes" id="UP001255976">
    <property type="component" value="Segment"/>
</dbReference>
<gene>
    <name evidence="2" type="primary">P</name>
</gene>